<dbReference type="OrthoDB" id="9789133at2"/>
<name>A0A1H7RE23_9SPHI</name>
<evidence type="ECO:0000313" key="2">
    <source>
        <dbReference type="EMBL" id="SEL58194.1"/>
    </source>
</evidence>
<proteinExistence type="predicted"/>
<dbReference type="SMART" id="SM00849">
    <property type="entry name" value="Lactamase_B"/>
    <property type="match status" value="1"/>
</dbReference>
<dbReference type="EMBL" id="FNZR01000007">
    <property type="protein sequence ID" value="SEL58194.1"/>
    <property type="molecule type" value="Genomic_DNA"/>
</dbReference>
<dbReference type="PANTHER" id="PTHR43546">
    <property type="entry name" value="UPF0173 METAL-DEPENDENT HYDROLASE MJ1163-RELATED"/>
    <property type="match status" value="1"/>
</dbReference>
<dbReference type="InterPro" id="IPR001279">
    <property type="entry name" value="Metallo-B-lactamas"/>
</dbReference>
<evidence type="ECO:0000313" key="3">
    <source>
        <dbReference type="Proteomes" id="UP000198916"/>
    </source>
</evidence>
<dbReference type="SUPFAM" id="SSF56281">
    <property type="entry name" value="Metallo-hydrolase/oxidoreductase"/>
    <property type="match status" value="1"/>
</dbReference>
<dbReference type="Pfam" id="PF12706">
    <property type="entry name" value="Lactamase_B_2"/>
    <property type="match status" value="1"/>
</dbReference>
<dbReference type="PANTHER" id="PTHR43546:SF3">
    <property type="entry name" value="UPF0173 METAL-DEPENDENT HYDROLASE MJ1163"/>
    <property type="match status" value="1"/>
</dbReference>
<organism evidence="2 3">
    <name type="scientific">Parapedobacter koreensis</name>
    <dbReference type="NCBI Taxonomy" id="332977"/>
    <lineage>
        <taxon>Bacteria</taxon>
        <taxon>Pseudomonadati</taxon>
        <taxon>Bacteroidota</taxon>
        <taxon>Sphingobacteriia</taxon>
        <taxon>Sphingobacteriales</taxon>
        <taxon>Sphingobacteriaceae</taxon>
        <taxon>Parapedobacter</taxon>
    </lineage>
</organism>
<reference evidence="3" key="1">
    <citation type="submission" date="2016-10" db="EMBL/GenBank/DDBJ databases">
        <authorList>
            <person name="Varghese N."/>
            <person name="Submissions S."/>
        </authorList>
    </citation>
    <scope>NUCLEOTIDE SEQUENCE [LARGE SCALE GENOMIC DNA]</scope>
    <source>
        <strain evidence="3">Jip14</strain>
    </source>
</reference>
<dbReference type="CDD" id="cd06262">
    <property type="entry name" value="metallo-hydrolase-like_MBL-fold"/>
    <property type="match status" value="1"/>
</dbReference>
<protein>
    <submittedName>
        <fullName evidence="2">L-ascorbate metabolism protein UlaG, beta-lactamase superfamily</fullName>
    </submittedName>
</protein>
<evidence type="ECO:0000259" key="1">
    <source>
        <dbReference type="SMART" id="SM00849"/>
    </source>
</evidence>
<keyword evidence="3" id="KW-1185">Reference proteome</keyword>
<dbReference type="NCBIfam" id="NF001911">
    <property type="entry name" value="PRK00685.1"/>
    <property type="match status" value="1"/>
</dbReference>
<dbReference type="InterPro" id="IPR036866">
    <property type="entry name" value="RibonucZ/Hydroxyglut_hydro"/>
</dbReference>
<dbReference type="STRING" id="332977.SAMN05421740_10743"/>
<dbReference type="InterPro" id="IPR050114">
    <property type="entry name" value="UPF0173_UPF0282_UlaG_hydrolase"/>
</dbReference>
<dbReference type="Gene3D" id="3.60.15.10">
    <property type="entry name" value="Ribonuclease Z/Hydroxyacylglutathione hydrolase-like"/>
    <property type="match status" value="1"/>
</dbReference>
<dbReference type="RefSeq" id="WP_090606979.1">
    <property type="nucleotide sequence ID" value="NZ_FNZR01000007.1"/>
</dbReference>
<dbReference type="Proteomes" id="UP000198916">
    <property type="component" value="Unassembled WGS sequence"/>
</dbReference>
<gene>
    <name evidence="2" type="ORF">SAMN05421740_10743</name>
</gene>
<dbReference type="AlphaFoldDB" id="A0A1H7RE23"/>
<accession>A0A1H7RE23</accession>
<sequence>MKAIYYGHSSVALHLDATTVLFDPFISPNPKAEKIDIKSLKPDYIILSHAHEDHVADVAAIQKNSGAKVMAVVETAMWANRQGIPEPDIIPFNFGGTVQTDFGSVKMVYALHTNAAPDGQYAGVPAGYVLRSGGKKIYFAGDTGLTMEMKLLEHVGLDWAFLPIGGHFTMDVDDAIVASQFINCKNIIGIHYNTFPPIAIDTEAAKQQFADAGLNLYLLGIGDELVL</sequence>
<feature type="domain" description="Metallo-beta-lactamase" evidence="1">
    <location>
        <begin position="7"/>
        <end position="191"/>
    </location>
</feature>